<dbReference type="OrthoDB" id="10299503at2759"/>
<evidence type="ECO:0000313" key="2">
    <source>
        <dbReference type="EMBL" id="KAF6759866.1"/>
    </source>
</evidence>
<comment type="caution">
    <text evidence="2">The sequence shown here is derived from an EMBL/GenBank/DDBJ whole genome shotgun (WGS) entry which is preliminary data.</text>
</comment>
<feature type="region of interest" description="Disordered" evidence="1">
    <location>
        <begin position="64"/>
        <end position="168"/>
    </location>
</feature>
<dbReference type="Proteomes" id="UP000521943">
    <property type="component" value="Unassembled WGS sequence"/>
</dbReference>
<feature type="compositionally biased region" description="Basic residues" evidence="1">
    <location>
        <begin position="134"/>
        <end position="156"/>
    </location>
</feature>
<protein>
    <submittedName>
        <fullName evidence="2">Uncharacterized protein</fullName>
    </submittedName>
</protein>
<sequence length="322" mass="36384">MVDCFDVRFLLGEQLAKRRVFDSRLKDAYPSIMGINDPARKRLVTQYLSCLYGHWRCKHRKSIATPKPSALNGSGLSMTKNTTKKHAPKEHDHKPAEASKNASSSSSTSSWSNPPLGSAANPFTISSESGRASQPKRQHNKKINRSNHISSHRRNKPGMSVALPRIQRMPSVEMLDAPPRPKLPIADTAPSPASEAKFSHSSLFTPLPYPPPDAPEQNPRVVLKKEILSKYSATPALETEGILYFLRDHKPSLEKFLPALALFGCKLSWLKVLSTRWKSDEIENLWIQKLREKCIQHRLPAPDDMEGAILHRHLKDFWERHD</sequence>
<keyword evidence="3" id="KW-1185">Reference proteome</keyword>
<accession>A0A8H6I6T1</accession>
<evidence type="ECO:0000256" key="1">
    <source>
        <dbReference type="SAM" id="MobiDB-lite"/>
    </source>
</evidence>
<proteinExistence type="predicted"/>
<feature type="compositionally biased region" description="Polar residues" evidence="1">
    <location>
        <begin position="121"/>
        <end position="132"/>
    </location>
</feature>
<dbReference type="AlphaFoldDB" id="A0A8H6I6T1"/>
<gene>
    <name evidence="2" type="ORF">DFP72DRAFT_118980</name>
</gene>
<dbReference type="EMBL" id="JACGCI010000014">
    <property type="protein sequence ID" value="KAF6759866.1"/>
    <property type="molecule type" value="Genomic_DNA"/>
</dbReference>
<reference evidence="2 3" key="1">
    <citation type="submission" date="2020-07" db="EMBL/GenBank/DDBJ databases">
        <title>Comparative genomics of pyrophilous fungi reveals a link between fire events and developmental genes.</title>
        <authorList>
            <consortium name="DOE Joint Genome Institute"/>
            <person name="Steindorff A.S."/>
            <person name="Carver A."/>
            <person name="Calhoun S."/>
            <person name="Stillman K."/>
            <person name="Liu H."/>
            <person name="Lipzen A."/>
            <person name="Pangilinan J."/>
            <person name="Labutti K."/>
            <person name="Bruns T.D."/>
            <person name="Grigoriev I.V."/>
        </authorList>
    </citation>
    <scope>NUCLEOTIDE SEQUENCE [LARGE SCALE GENOMIC DNA]</scope>
    <source>
        <strain evidence="2 3">CBS 144469</strain>
    </source>
</reference>
<feature type="compositionally biased region" description="Low complexity" evidence="1">
    <location>
        <begin position="103"/>
        <end position="112"/>
    </location>
</feature>
<evidence type="ECO:0000313" key="3">
    <source>
        <dbReference type="Proteomes" id="UP000521943"/>
    </source>
</evidence>
<feature type="compositionally biased region" description="Polar residues" evidence="1">
    <location>
        <begin position="71"/>
        <end position="81"/>
    </location>
</feature>
<organism evidence="2 3">
    <name type="scientific">Ephemerocybe angulata</name>
    <dbReference type="NCBI Taxonomy" id="980116"/>
    <lineage>
        <taxon>Eukaryota</taxon>
        <taxon>Fungi</taxon>
        <taxon>Dikarya</taxon>
        <taxon>Basidiomycota</taxon>
        <taxon>Agaricomycotina</taxon>
        <taxon>Agaricomycetes</taxon>
        <taxon>Agaricomycetidae</taxon>
        <taxon>Agaricales</taxon>
        <taxon>Agaricineae</taxon>
        <taxon>Psathyrellaceae</taxon>
        <taxon>Ephemerocybe</taxon>
    </lineage>
</organism>
<name>A0A8H6I6T1_9AGAR</name>